<organism evidence="1 2">
    <name type="scientific">Zalaria obscura</name>
    <dbReference type="NCBI Taxonomy" id="2024903"/>
    <lineage>
        <taxon>Eukaryota</taxon>
        <taxon>Fungi</taxon>
        <taxon>Dikarya</taxon>
        <taxon>Ascomycota</taxon>
        <taxon>Pezizomycotina</taxon>
        <taxon>Dothideomycetes</taxon>
        <taxon>Dothideomycetidae</taxon>
        <taxon>Dothideales</taxon>
        <taxon>Zalariaceae</taxon>
        <taxon>Zalaria</taxon>
    </lineage>
</organism>
<dbReference type="Proteomes" id="UP001320706">
    <property type="component" value="Unassembled WGS sequence"/>
</dbReference>
<comment type="caution">
    <text evidence="1">The sequence shown here is derived from an EMBL/GenBank/DDBJ whole genome shotgun (WGS) entry which is preliminary data.</text>
</comment>
<dbReference type="EMBL" id="JAMKPW020000043">
    <property type="protein sequence ID" value="KAK8194438.1"/>
    <property type="molecule type" value="Genomic_DNA"/>
</dbReference>
<sequence length="1800" mass="196194">MGPQRSTKLRDFPTAVAPPKNTVSNWLGSLQQASMPAELPNAATAARRAAAQPLTQEKKPTPALDLGKQTGLFDTPDVRKKVRKWQGEGGGVVEEMDGSPVVVVVDAGNKIPEGGTEAEARQHSPTKSPKPPQPKTSPRSKTSTEIDIEKKAWVRRRSKPKDELEAEIKQASTPKKRVVSDSHWRKDKSTPKRESVAPIVDRKDNKSPAKKEPITPVVDRKDTKSPVKKEPTTPVIDRRDNKSPAKKGPVAPVTDPKPYTIKRTAAAKEPTPPKTAPKPITISRSYANIGFKASTRDEYAKVKIGRRRRRRSSPSPDRAELDDEQASIFIPVPDDSISRRNDPLVQKARGPLQERERQNRLRRRPSEVERDYQRDIKVSPIPTQSTVPPQVFGNRIEAWLGGTPDPFVEGAPQPTTAERPSSSRSQGRASELPLSASDVPAPLNIRTPRSEGRNTPTKAVDPVAKIGTEPSSPLNRPAFIIVEPERPNSAPSTPRLKRSSAKTDLQSSKNLLPKAPFVAHQLHDEEDRASDASSVPPSVIDVPETTFSRHTPGANLRRLFPSTGKRLSTIASVDTLRSRAEPTILSTHSEDEEHSTIVPDRPSPRIAVEPIPETDNEGLPKSSGLRRRLTTHEDLLSVLSFPGGDGKSTVSTRSNRTNRVALETAAVQDLLDELALDEARYQRELRTLVDGVIPVLLTAVLSKSDSVLAAGLFGRTSNSAAAMTQPIVDMGVALERLKGSHKRLPQTDANALCIWAQGASRPYFDYLKAWRMGFQDVVVNLAPADETGGKERWDDGLPRNDQGDLVDKDGERVDVAYLLKRPLVRLKYLARTLKGINQVSPSQQAAAMAEKYQQLVTEARKRSNEERARLEDEAAASIDPTRARDPRSLAPLAGVSVDATRCVRARDYFDLSLLHSSGQQLECKTELILRDDPPGAPGNGDLLVCEVTDTGRWLLFPPFSKDTVSARKGTSSGEIVVMVRGVKDDRSDWQELLSMRATEEEAAGEWVQMLGLLPVPPSLSRKASFLEPSLSLGPNQTPAVGVSKETLERNQTTGTSLPREVEVPIGEQAKPSSKRWSKAASTGSQAWGSNQSTRAPNRLHKKMPSADSILPQEKSKTYSLPNSPLRGSTTPDGFVSDDQRGGTDSSPGLRRAKAKRYKSSPVSPASPRSEYDMEQAPHAGATRPSMHSRSDTAWTGTSSTSSKKDYSVWLPNSTVGSDESDVSEDENEQPVGRAATRPPMARRTSSVPSLDMPTIPKLRRTSEPRTPNRTRGEEPMPASAPAKLQKRPIESDKNEKKDDHLLSPNSRPVTSAYQPKKSAFASFTPAFMKRHRRSSSPLKHEYEPSTATESPSDSGDSDFDDDASITSDSSRSDVETHFAVAKSPPLEGMKSPSFKPTPPESAISLPSNTLSPSQSASQGPYRTVPPQFGKATRTVASIFSWAVTGAWEAMHPEECTIVVTPGLIEAFDISAAHSLPSSAQSDDSSPSARGINPLIALELTPLVPLRRGTALDISVRSPPTSNSIIRNSNNIMFRSRCPEECEHLYGLINYARINNPTYIALQNARGPYSDSSWAAAMDQRNARRSISDSWWHLRSRKGSTYRSSGSRRAPSFAGTESSVGSTNSAFSALRRFSGGSRLFDIAKSTITSTHEGSRSTNSESLSSGSSTPMPTLDPRLGTPLGITDAKIRLYNREMAGKWRDMGSARLTIMIPPRPDPSVPANPRTTGKEKRILVRGKTRGECLLDVTLGESCFERVARTGIAVSVWEEAKGPNGELGQVGAVGGVSSARARVYMIQMKSVS</sequence>
<gene>
    <name evidence="1" type="ORF">M8818_007630</name>
</gene>
<reference evidence="1" key="1">
    <citation type="submission" date="2024-02" db="EMBL/GenBank/DDBJ databases">
        <title>Metagenome Assembled Genome of Zalaria obscura JY119.</title>
        <authorList>
            <person name="Vighnesh L."/>
            <person name="Jagadeeshwari U."/>
            <person name="Venkata Ramana C."/>
            <person name="Sasikala C."/>
        </authorList>
    </citation>
    <scope>NUCLEOTIDE SEQUENCE</scope>
    <source>
        <strain evidence="1">JY119</strain>
    </source>
</reference>
<name>A0ACC3S7Z0_9PEZI</name>
<accession>A0ACC3S7Z0</accession>
<protein>
    <submittedName>
        <fullName evidence="1">Uncharacterized protein</fullName>
    </submittedName>
</protein>
<evidence type="ECO:0000313" key="1">
    <source>
        <dbReference type="EMBL" id="KAK8194438.1"/>
    </source>
</evidence>
<keyword evidence="2" id="KW-1185">Reference proteome</keyword>
<proteinExistence type="predicted"/>
<evidence type="ECO:0000313" key="2">
    <source>
        <dbReference type="Proteomes" id="UP001320706"/>
    </source>
</evidence>